<feature type="compositionally biased region" description="Polar residues" evidence="1">
    <location>
        <begin position="1464"/>
        <end position="1484"/>
    </location>
</feature>
<feature type="compositionally biased region" description="Basic and acidic residues" evidence="1">
    <location>
        <begin position="1623"/>
        <end position="1636"/>
    </location>
</feature>
<evidence type="ECO:0008006" key="4">
    <source>
        <dbReference type="Google" id="ProtNLM"/>
    </source>
</evidence>
<feature type="compositionally biased region" description="Basic and acidic residues" evidence="1">
    <location>
        <begin position="1331"/>
        <end position="1340"/>
    </location>
</feature>
<dbReference type="OMA" id="RGRNAKH"/>
<dbReference type="RefSeq" id="XP_022663917.1">
    <property type="nucleotide sequence ID" value="XM_022808182.1"/>
</dbReference>
<dbReference type="KEGG" id="vde:111251534"/>
<name>A0A7M7KCZ6_VARDE</name>
<dbReference type="SUPFAM" id="SSF49879">
    <property type="entry name" value="SMAD/FHA domain"/>
    <property type="match status" value="1"/>
</dbReference>
<protein>
    <recommendedName>
        <fullName evidence="4">FHA domain-containing protein</fullName>
    </recommendedName>
</protein>
<dbReference type="InParanoid" id="A0A7M7KCZ6"/>
<feature type="compositionally biased region" description="Polar residues" evidence="1">
    <location>
        <begin position="573"/>
        <end position="582"/>
    </location>
</feature>
<feature type="region of interest" description="Disordered" evidence="1">
    <location>
        <begin position="518"/>
        <end position="585"/>
    </location>
</feature>
<feature type="compositionally biased region" description="Basic residues" evidence="1">
    <location>
        <begin position="1612"/>
        <end position="1621"/>
    </location>
</feature>
<dbReference type="EnsemblMetazoa" id="XM_022808182">
    <property type="protein sequence ID" value="XP_022663917"/>
    <property type="gene ID" value="LOC111251534"/>
</dbReference>
<feature type="compositionally biased region" description="Polar residues" evidence="1">
    <location>
        <begin position="1404"/>
        <end position="1417"/>
    </location>
</feature>
<dbReference type="CDD" id="cd22673">
    <property type="entry name" value="FHA_Ki67"/>
    <property type="match status" value="1"/>
</dbReference>
<dbReference type="GeneID" id="111251534"/>
<feature type="region of interest" description="Disordered" evidence="1">
    <location>
        <begin position="775"/>
        <end position="796"/>
    </location>
</feature>
<feature type="compositionally biased region" description="Basic and acidic residues" evidence="1">
    <location>
        <begin position="1378"/>
        <end position="1388"/>
    </location>
</feature>
<dbReference type="InterPro" id="IPR008984">
    <property type="entry name" value="SMAD_FHA_dom_sf"/>
</dbReference>
<organism evidence="2 3">
    <name type="scientific">Varroa destructor</name>
    <name type="common">Honeybee mite</name>
    <dbReference type="NCBI Taxonomy" id="109461"/>
    <lineage>
        <taxon>Eukaryota</taxon>
        <taxon>Metazoa</taxon>
        <taxon>Ecdysozoa</taxon>
        <taxon>Arthropoda</taxon>
        <taxon>Chelicerata</taxon>
        <taxon>Arachnida</taxon>
        <taxon>Acari</taxon>
        <taxon>Parasitiformes</taxon>
        <taxon>Mesostigmata</taxon>
        <taxon>Gamasina</taxon>
        <taxon>Dermanyssoidea</taxon>
        <taxon>Varroidae</taxon>
        <taxon>Varroa</taxon>
    </lineage>
</organism>
<dbReference type="OrthoDB" id="6288785at2759"/>
<evidence type="ECO:0000313" key="3">
    <source>
        <dbReference type="Proteomes" id="UP000594260"/>
    </source>
</evidence>
<feature type="compositionally biased region" description="Low complexity" evidence="1">
    <location>
        <begin position="1582"/>
        <end position="1591"/>
    </location>
</feature>
<feature type="region of interest" description="Disordered" evidence="1">
    <location>
        <begin position="190"/>
        <end position="246"/>
    </location>
</feature>
<feature type="compositionally biased region" description="Low complexity" evidence="1">
    <location>
        <begin position="523"/>
        <end position="546"/>
    </location>
</feature>
<evidence type="ECO:0000256" key="1">
    <source>
        <dbReference type="SAM" id="MobiDB-lite"/>
    </source>
</evidence>
<feature type="compositionally biased region" description="Basic and acidic residues" evidence="1">
    <location>
        <begin position="1306"/>
        <end position="1324"/>
    </location>
</feature>
<proteinExistence type="predicted"/>
<feature type="region of interest" description="Disordered" evidence="1">
    <location>
        <begin position="1087"/>
        <end position="1123"/>
    </location>
</feature>
<evidence type="ECO:0000313" key="2">
    <source>
        <dbReference type="EnsemblMetazoa" id="XP_022663917"/>
    </source>
</evidence>
<accession>A0A7M7KCZ6</accession>
<keyword evidence="3" id="KW-1185">Reference proteome</keyword>
<feature type="compositionally biased region" description="Basic and acidic residues" evidence="1">
    <location>
        <begin position="1208"/>
        <end position="1240"/>
    </location>
</feature>
<feature type="region of interest" description="Disordered" evidence="1">
    <location>
        <begin position="451"/>
        <end position="473"/>
    </location>
</feature>
<dbReference type="Gene3D" id="2.60.200.20">
    <property type="match status" value="1"/>
</dbReference>
<dbReference type="Proteomes" id="UP000594260">
    <property type="component" value="Unplaced"/>
</dbReference>
<feature type="region of interest" description="Disordered" evidence="1">
    <location>
        <begin position="1177"/>
        <end position="1663"/>
    </location>
</feature>
<reference evidence="2" key="1">
    <citation type="submission" date="2021-01" db="UniProtKB">
        <authorList>
            <consortium name="EnsemblMetazoa"/>
        </authorList>
    </citation>
    <scope>IDENTIFICATION</scope>
</reference>
<sequence>MSKVSTETKIRSKMLFGNLQIIKRDGSDGSHFPITSDTVFGSDPSADVKLKVAGVAKRQCRIIPCVQTKKMQLEVLDDRCGETHINGAKLSAGEVRDLYNADILTVTDRKFKIFYPLPSAKRQTLRYNSQALKAQPTFRSREFEVSARLFNQLVCADMESVRVPYQRRLIRRATFARDIVSKTPGSVTKLKRRSIFNRTPPNFDAPGSQRQQQQRQQNELKEAVRHTPSGEVRRRSQSLSPKPRKSILSAKKNLLVARTPTMSPKVVTWGNNRYKSPDRSPSPKKIVRIPRHTIGATSALAAAVNEKKRNIGHLDEKIKRLASSSAPSNNMTSTGPLLTPISRSSILESSTPINSSVLPVKVTETPLASKSPVTETARLTPVFSNVKVKETPKLLTTLATAPMPVATKSPAMPTSKMTVVVAGPPAAQIKSPANPTKSPVVASKPLMSPLGEDQSIASAGLNRKTRSSQSFSFGDEHMSTASAFLDENLSMITQPSDSFGSLSVSDVDLSLFTGSVANDSTINSPLRSRRSSSGSSLQNSSASGRALKGTIRSPKTPVLSKVQKNEEAEVISAQRTPQSQHSVVKEKLMTPLATGDEKAGLATDEISAESESNIIDVADIKQVEGVSNSLGTKQESIKPAEKTWAGILKKNISSGSHFKVKPRKSHKIKAVGRSKFLQNKTSKSDLAVEIVAAASTGHLLSPQTIFVNKKLMKFASRTFVTPLSKSRKFSFGSMTPDIETDMFVSPLKTPDNSEAISRASAFVANADESADLEPHYSNVSSLNEPVASPVRSPRNSVANENSFVHSNEADGKINVQNVTSVGSKLGTSKKRIRPLATSQKNSPLNSLEDVRGIKRLMTATSPLNVLDDFDGVKQLLQTPKVRKQLEDSLDNVENVMQLFATLKETQSGRNSFSDVMDVKNIVASSTESKTPESNLDHTFNGVRVMVATQTETRGLRSNLDITSENVKNLLNTRTHAQSPKNNLDISFGGVKELVTTPAKSPENNLDITFRGLKKMVTTPTEARSPKNNLDITFRGVKKLLNTPPEIRSPINNLDRSFKGLRRMLATPQKDDVAPNDSVLGDIADLMRSPVVSPRKRTPGSPAASEAKRRRSKEAAKTAAPLRDNEHVISIKDILTGKSSDSAICSGEKFPASCHSYLELSDEKDEVDVENTESLIVKPHRDPETVLQKATKSKQPEDIKGNMQNVIRKRIESHSENERNQSNTEKEPTEREKVPEPESVTRARSRRGKRAEFQEVAPQAIQPKGKRGKKGESKDKQDLASIEGQKDDEEFERFASNQSGEDTENNESTKFRVDTRSGRFHKGQESESQVEFARKQNKRNECYAASTRGHRGQVKDIEKGPTMSDEPVAASELAKLNIRKNESKQDASKSRKIKSKITHDENLESSETSDNQVEQGRNTRAKAAKKDSLVKTTEQAKGQNIIERRGRRAAAGKKEQDQSEEVSEAVSSNTGEPDSIVTQDDTIKTLTRRQGTKAVDSTPIALKSEDKPKRGRGRAKNIQIETLPETVGLKRSEKKTKTLKNGSHKGVGKESEPEEEHALVSPKTPRRGRGKKVYMLVNSVEDTPATTTTAEPEGPKKSRARGTRAEPTEANGSKKKSSKAGAKRPLEEELNIKEAAPKRRALKNASDDKDKLPASTRVTRTRRP</sequence>